<feature type="region of interest" description="Disordered" evidence="1">
    <location>
        <begin position="1"/>
        <end position="86"/>
    </location>
</feature>
<feature type="compositionally biased region" description="Low complexity" evidence="1">
    <location>
        <begin position="72"/>
        <end position="86"/>
    </location>
</feature>
<dbReference type="Proteomes" id="UP000000768">
    <property type="component" value="Chromosome 9"/>
</dbReference>
<dbReference type="AlphaFoldDB" id="A0A1Z5R0M3"/>
<dbReference type="InParanoid" id="A0A1Z5R0M3"/>
<feature type="compositionally biased region" description="Low complexity" evidence="1">
    <location>
        <begin position="25"/>
        <end position="34"/>
    </location>
</feature>
<keyword evidence="3" id="KW-1185">Reference proteome</keyword>
<proteinExistence type="predicted"/>
<evidence type="ECO:0000256" key="1">
    <source>
        <dbReference type="SAM" id="MobiDB-lite"/>
    </source>
</evidence>
<organism evidence="2 3">
    <name type="scientific">Sorghum bicolor</name>
    <name type="common">Sorghum</name>
    <name type="synonym">Sorghum vulgare</name>
    <dbReference type="NCBI Taxonomy" id="4558"/>
    <lineage>
        <taxon>Eukaryota</taxon>
        <taxon>Viridiplantae</taxon>
        <taxon>Streptophyta</taxon>
        <taxon>Embryophyta</taxon>
        <taxon>Tracheophyta</taxon>
        <taxon>Spermatophyta</taxon>
        <taxon>Magnoliopsida</taxon>
        <taxon>Liliopsida</taxon>
        <taxon>Poales</taxon>
        <taxon>Poaceae</taxon>
        <taxon>PACMAD clade</taxon>
        <taxon>Panicoideae</taxon>
        <taxon>Andropogonodae</taxon>
        <taxon>Andropogoneae</taxon>
        <taxon>Sorghinae</taxon>
        <taxon>Sorghum</taxon>
    </lineage>
</organism>
<sequence length="86" mass="8972">MKKKKMEAAEESNGQRARQLRPCTASSAASIEAPSPSPSRGRRSSAEAAEWKNAQSLLVGSAGRSSWKEDAAGGAALHSHSHSLLG</sequence>
<dbReference type="EMBL" id="CM000768">
    <property type="protein sequence ID" value="OQU77332.1"/>
    <property type="molecule type" value="Genomic_DNA"/>
</dbReference>
<evidence type="ECO:0000313" key="2">
    <source>
        <dbReference type="EMBL" id="OQU77332.1"/>
    </source>
</evidence>
<protein>
    <submittedName>
        <fullName evidence="2">Uncharacterized protein</fullName>
    </submittedName>
</protein>
<gene>
    <name evidence="2" type="ORF">SORBI_3009G029001</name>
</gene>
<reference evidence="3" key="2">
    <citation type="journal article" date="2018" name="Plant J.">
        <title>The Sorghum bicolor reference genome: improved assembly, gene annotations, a transcriptome atlas, and signatures of genome organization.</title>
        <authorList>
            <person name="McCormick R.F."/>
            <person name="Truong S.K."/>
            <person name="Sreedasyam A."/>
            <person name="Jenkins J."/>
            <person name="Shu S."/>
            <person name="Sims D."/>
            <person name="Kennedy M."/>
            <person name="Amirebrahimi M."/>
            <person name="Weers B.D."/>
            <person name="McKinley B."/>
            <person name="Mattison A."/>
            <person name="Morishige D.T."/>
            <person name="Grimwood J."/>
            <person name="Schmutz J."/>
            <person name="Mullet J.E."/>
        </authorList>
    </citation>
    <scope>NUCLEOTIDE SEQUENCE [LARGE SCALE GENOMIC DNA]</scope>
    <source>
        <strain evidence="3">cv. BTx623</strain>
    </source>
</reference>
<reference evidence="2 3" key="1">
    <citation type="journal article" date="2009" name="Nature">
        <title>The Sorghum bicolor genome and the diversification of grasses.</title>
        <authorList>
            <person name="Paterson A.H."/>
            <person name="Bowers J.E."/>
            <person name="Bruggmann R."/>
            <person name="Dubchak I."/>
            <person name="Grimwood J."/>
            <person name="Gundlach H."/>
            <person name="Haberer G."/>
            <person name="Hellsten U."/>
            <person name="Mitros T."/>
            <person name="Poliakov A."/>
            <person name="Schmutz J."/>
            <person name="Spannagl M."/>
            <person name="Tang H."/>
            <person name="Wang X."/>
            <person name="Wicker T."/>
            <person name="Bharti A.K."/>
            <person name="Chapman J."/>
            <person name="Feltus F.A."/>
            <person name="Gowik U."/>
            <person name="Grigoriev I.V."/>
            <person name="Lyons E."/>
            <person name="Maher C.A."/>
            <person name="Martis M."/>
            <person name="Narechania A."/>
            <person name="Otillar R.P."/>
            <person name="Penning B.W."/>
            <person name="Salamov A.A."/>
            <person name="Wang Y."/>
            <person name="Zhang L."/>
            <person name="Carpita N.C."/>
            <person name="Freeling M."/>
            <person name="Gingle A.R."/>
            <person name="Hash C.T."/>
            <person name="Keller B."/>
            <person name="Klein P."/>
            <person name="Kresovich S."/>
            <person name="McCann M.C."/>
            <person name="Ming R."/>
            <person name="Peterson D.G."/>
            <person name="Mehboob-ur-Rahman"/>
            <person name="Ware D."/>
            <person name="Westhoff P."/>
            <person name="Mayer K.F."/>
            <person name="Messing J."/>
            <person name="Rokhsar D.S."/>
        </authorList>
    </citation>
    <scope>NUCLEOTIDE SEQUENCE [LARGE SCALE GENOMIC DNA]</scope>
    <source>
        <strain evidence="3">cv. BTx623</strain>
    </source>
</reference>
<dbReference type="Gramene" id="OQU77332">
    <property type="protein sequence ID" value="OQU77332"/>
    <property type="gene ID" value="SORBI_3009G029001"/>
</dbReference>
<accession>A0A1Z5R0M3</accession>
<name>A0A1Z5R0M3_SORBI</name>
<evidence type="ECO:0000313" key="3">
    <source>
        <dbReference type="Proteomes" id="UP000000768"/>
    </source>
</evidence>